<gene>
    <name evidence="2" type="ORF">BCR32DRAFT_268860</name>
</gene>
<evidence type="ECO:0000256" key="1">
    <source>
        <dbReference type="SAM" id="MobiDB-lite"/>
    </source>
</evidence>
<comment type="caution">
    <text evidence="2">The sequence shown here is derived from an EMBL/GenBank/DDBJ whole genome shotgun (WGS) entry which is preliminary data.</text>
</comment>
<reference evidence="2 3" key="1">
    <citation type="submission" date="2016-08" db="EMBL/GenBank/DDBJ databases">
        <title>A Parts List for Fungal Cellulosomes Revealed by Comparative Genomics.</title>
        <authorList>
            <consortium name="DOE Joint Genome Institute"/>
            <person name="Haitjema C.H."/>
            <person name="Gilmore S.P."/>
            <person name="Henske J.K."/>
            <person name="Solomon K.V."/>
            <person name="De Groot R."/>
            <person name="Kuo A."/>
            <person name="Mondo S.J."/>
            <person name="Salamov A.A."/>
            <person name="Labutti K."/>
            <person name="Zhao Z."/>
            <person name="Chiniquy J."/>
            <person name="Barry K."/>
            <person name="Brewer H.M."/>
            <person name="Purvine S.O."/>
            <person name="Wright A.T."/>
            <person name="Boxma B."/>
            <person name="Van Alen T."/>
            <person name="Hackstein J.H."/>
            <person name="Baker S.E."/>
            <person name="Grigoriev I.V."/>
            <person name="O'Malley M.A."/>
        </authorList>
    </citation>
    <scope>NUCLEOTIDE SEQUENCE [LARGE SCALE GENOMIC DNA]</scope>
    <source>
        <strain evidence="2 3">S4</strain>
    </source>
</reference>
<evidence type="ECO:0000313" key="3">
    <source>
        <dbReference type="Proteomes" id="UP000193944"/>
    </source>
</evidence>
<dbReference type="STRING" id="1754192.A0A1Y1X3V6"/>
<feature type="region of interest" description="Disordered" evidence="1">
    <location>
        <begin position="868"/>
        <end position="893"/>
    </location>
</feature>
<keyword evidence="3" id="KW-1185">Reference proteome</keyword>
<proteinExistence type="predicted"/>
<evidence type="ECO:0000313" key="2">
    <source>
        <dbReference type="EMBL" id="ORX80491.1"/>
    </source>
</evidence>
<accession>A0A1Y1X3V6</accession>
<dbReference type="PANTHER" id="PTHR31701">
    <property type="entry name" value="ENDOPLASMIC RETICULUM MEMBRANE-ASSOCIATED RNA DEGRADATION PROTEIN"/>
    <property type="match status" value="1"/>
</dbReference>
<reference evidence="2 3" key="2">
    <citation type="submission" date="2016-08" db="EMBL/GenBank/DDBJ databases">
        <title>Pervasive Adenine N6-methylation of Active Genes in Fungi.</title>
        <authorList>
            <consortium name="DOE Joint Genome Institute"/>
            <person name="Mondo S.J."/>
            <person name="Dannebaum R.O."/>
            <person name="Kuo R.C."/>
            <person name="Labutti K."/>
            <person name="Haridas S."/>
            <person name="Kuo A."/>
            <person name="Salamov A."/>
            <person name="Ahrendt S.R."/>
            <person name="Lipzen A."/>
            <person name="Sullivan W."/>
            <person name="Andreopoulos W.B."/>
            <person name="Clum A."/>
            <person name="Lindquist E."/>
            <person name="Daum C."/>
            <person name="Ramamoorthy G.K."/>
            <person name="Gryganskyi A."/>
            <person name="Culley D."/>
            <person name="Magnuson J.K."/>
            <person name="James T.Y."/>
            <person name="O'Malley M.A."/>
            <person name="Stajich J.E."/>
            <person name="Spatafora J.W."/>
            <person name="Visel A."/>
            <person name="Grigoriev I.V."/>
        </authorList>
    </citation>
    <scope>NUCLEOTIDE SEQUENCE [LARGE SCALE GENOMIC DNA]</scope>
    <source>
        <strain evidence="2 3">S4</strain>
    </source>
</reference>
<feature type="compositionally biased region" description="Low complexity" evidence="1">
    <location>
        <begin position="868"/>
        <end position="877"/>
    </location>
</feature>
<feature type="compositionally biased region" description="Acidic residues" evidence="1">
    <location>
        <begin position="878"/>
        <end position="892"/>
    </location>
</feature>
<dbReference type="PANTHER" id="PTHR31701:SF2">
    <property type="entry name" value="ENDOPLASMIC RETICULUM MEMBRANE-ASSOCIATED RNA DEGRADATION PROTEIN"/>
    <property type="match status" value="1"/>
</dbReference>
<dbReference type="Proteomes" id="UP000193944">
    <property type="component" value="Unassembled WGS sequence"/>
</dbReference>
<protein>
    <submittedName>
        <fullName evidence="2">Uncharacterized protein</fullName>
    </submittedName>
</protein>
<dbReference type="OrthoDB" id="2157572at2759"/>
<dbReference type="AlphaFoldDB" id="A0A1Y1X3V6"/>
<dbReference type="EMBL" id="MCFG01000144">
    <property type="protein sequence ID" value="ORX80491.1"/>
    <property type="molecule type" value="Genomic_DNA"/>
</dbReference>
<sequence>MQTYNNSHLNSLCNILFNKENNSTDDKSNDITVDISNNHTENFQEFNNGFSSEVLNKVQFNYSKLQEKYNFKNVLNVWKSIFSLKNINENETFIQYIEFSYLKKNDCFKNNYLKTLIIPENFKIKYSMLKDEDINDEKIRNFKNQYMTIWIDFLKILGIHLSSQSNLLNSSNENIIFQEKSELNNKSIPLKLNLLNSNTEEMTKYMATIENFLEQQWSIFGQEFIKKLQAILFIFKTSTFKQKTTNLNNNNLSSSIQIALTLLTSLFEKSLGDILYTIILNKAKIPFLFKDLIIQPELIQLWQKKTNYSNNSIYDKKENINNDFDLDIITLVLVLLFGGPKYINIRNLLWHGFVILPSFSFVSSSKTENENTYDIFPIHHYFQIIWSIFNIVFNRIKESLIYQHHLKNKNDDLSIDLSIRPCSNTLANDQFIFNFDCNLFIKNEILIHNLIEHSFFPINESKILWHEAFHRYFEALKMNELIQKNEDTSNDNNSLKKTTLYKSYNYLIFLNSILPLFEHSLRCLYVVANQLKEIRYLTANTYEYYIIIDTIFNENLLIDETVESENFIKSEEEMESANVKNIMGLQNTNLKPNNITKIFKPQFIMAIYDLFILQNGIRIRDKISHGDFQIDQFNNNYSEACHLLVILILETLYRFQMNPNVKKNNDDSSCLKTEIHNYIEYYEIQFHPKSFILKNTQKLIIEMYAIFQSYKQIFIHNDQIFSEMIESFSNINDEEEINLINPLIITLLMNEYENDNQKNVIFKTFQPTFFYKCLTNEQLMNNIFPKIKKIISSRLYGSAQQIRFYNACSRILWICTDKILNSLINYTTNLINNNSYSTFNIVNIIENYKKEIHSVGIKSNNSDSSNLKNKDIINNNNDDNDDNDDDDNDNDESSYKIPDILSISTRKRKKLKELPKYLKEILECCMLCGLIIGWFIIHENDYFFFENNENDKVNQSVNENIKRKQQEILQKLFKLIYKLEVFCERISAYIDKGTLNSIKKEYQLMEQYLKTFILYINKLVN</sequence>
<organism evidence="2 3">
    <name type="scientific">Anaeromyces robustus</name>
    <dbReference type="NCBI Taxonomy" id="1754192"/>
    <lineage>
        <taxon>Eukaryota</taxon>
        <taxon>Fungi</taxon>
        <taxon>Fungi incertae sedis</taxon>
        <taxon>Chytridiomycota</taxon>
        <taxon>Chytridiomycota incertae sedis</taxon>
        <taxon>Neocallimastigomycetes</taxon>
        <taxon>Neocallimastigales</taxon>
        <taxon>Neocallimastigaceae</taxon>
        <taxon>Anaeromyces</taxon>
    </lineage>
</organism>
<name>A0A1Y1X3V6_9FUNG</name>
<dbReference type="InterPro" id="IPR039635">
    <property type="entry name" value="ERMARD"/>
</dbReference>